<feature type="compositionally biased region" description="Basic and acidic residues" evidence="1">
    <location>
        <begin position="450"/>
        <end position="515"/>
    </location>
</feature>
<feature type="region of interest" description="Disordered" evidence="1">
    <location>
        <begin position="206"/>
        <end position="270"/>
    </location>
</feature>
<sequence length="715" mass="80218">MDQKTIDDMVKALGEERLKVLGKIPENYDNLSNGDEEESLPSPQQNTQQKSTLRFISSKKSDDVPEVEADGSGCPRKVSSEEEGSKDLENKTTLTTIVSTVENIFRKFGKIPENYDNLSNGGEEKSLPSPQQNTQQKSVNSPALFGETPGKDTGVKRTLAEKFDKDTGVRRTLAEEFGKDTWVKRTLAEEFGSVAKATDLDFVYVSPPKATKDDKDAKVPAYGRGCRGRRTVKDEDAADKKKNEVNNIEGKASATGKGSSEEEGSKDLENKATLTTIVSTLENISRKFDQIDSRFDAYELERNRPLMDQKTIDDMVKALVEERLKVVGKIPENYDNLSNDGEEESLPAPQQNTHQKSVNSLALVGETPGKDTWVKRTLAEEFDKDTGVKRTLAEEFGKDTWVKRTLAEEFGSVVKATDLDFVYVSPSKATKDDKDAKVPAYGRGCRGRRTVKDEDASDKKKAVQAEASLKRKEKADAKRKEVELKKQKLAELKNQEAEAKRKEAELKKQKLAELKKQKHAKLKKQKHAGEDSERAVKNDEVLAEENEFAPESDVENHEVVKSAVINHVGVENGYDEDNVQIPEEENVETFFDKYFFEIDSSLRKALRRKRESSDKSSKRVATQQPNACSDRSLHRNRARAKARSLRSDRALPKRRYDISPCILATKDDKDAKVPAYGRGCRCRRTVKDEDAADKKKAVQAEAALKRKEKADAKRK</sequence>
<feature type="region of interest" description="Disordered" evidence="1">
    <location>
        <begin position="606"/>
        <end position="649"/>
    </location>
</feature>
<feature type="compositionally biased region" description="Basic and acidic residues" evidence="1">
    <location>
        <begin position="78"/>
        <end position="90"/>
    </location>
</feature>
<protein>
    <submittedName>
        <fullName evidence="2">Uncharacterized protein</fullName>
    </submittedName>
</protein>
<feature type="compositionally biased region" description="Polar residues" evidence="1">
    <location>
        <begin position="620"/>
        <end position="629"/>
    </location>
</feature>
<comment type="caution">
    <text evidence="2">The sequence shown here is derived from an EMBL/GenBank/DDBJ whole genome shotgun (WGS) entry which is preliminary data.</text>
</comment>
<evidence type="ECO:0000256" key="1">
    <source>
        <dbReference type="SAM" id="MobiDB-lite"/>
    </source>
</evidence>
<proteinExistence type="predicted"/>
<feature type="compositionally biased region" description="Polar residues" evidence="1">
    <location>
        <begin position="128"/>
        <end position="141"/>
    </location>
</feature>
<reference evidence="2" key="1">
    <citation type="submission" date="2019-12" db="EMBL/GenBank/DDBJ databases">
        <title>Genome sequencing and annotation of Brassica cretica.</title>
        <authorList>
            <person name="Studholme D.J."/>
            <person name="Sarris P.F."/>
        </authorList>
    </citation>
    <scope>NUCLEOTIDE SEQUENCE</scope>
    <source>
        <strain evidence="2">PFS-102/07</strain>
        <tissue evidence="2">Leaf</tissue>
    </source>
</reference>
<feature type="region of interest" description="Disordered" evidence="1">
    <location>
        <begin position="112"/>
        <end position="175"/>
    </location>
</feature>
<feature type="compositionally biased region" description="Basic residues" evidence="1">
    <location>
        <begin position="634"/>
        <end position="644"/>
    </location>
</feature>
<name>A0A8S9J2V6_BRACR</name>
<accession>A0A8S9J2V6</accession>
<dbReference type="EMBL" id="QGKY02001015">
    <property type="protein sequence ID" value="KAF2575963.1"/>
    <property type="molecule type" value="Genomic_DNA"/>
</dbReference>
<dbReference type="AlphaFoldDB" id="A0A8S9J2V6"/>
<feature type="region of interest" description="Disordered" evidence="1">
    <location>
        <begin position="333"/>
        <end position="354"/>
    </location>
</feature>
<feature type="compositionally biased region" description="Polar residues" evidence="1">
    <location>
        <begin position="41"/>
        <end position="55"/>
    </location>
</feature>
<feature type="compositionally biased region" description="Basic and acidic residues" evidence="1">
    <location>
        <begin position="259"/>
        <end position="270"/>
    </location>
</feature>
<feature type="region of interest" description="Disordered" evidence="1">
    <location>
        <begin position="431"/>
        <end position="539"/>
    </location>
</feature>
<organism evidence="2">
    <name type="scientific">Brassica cretica</name>
    <name type="common">Mustard</name>
    <dbReference type="NCBI Taxonomy" id="69181"/>
    <lineage>
        <taxon>Eukaryota</taxon>
        <taxon>Viridiplantae</taxon>
        <taxon>Streptophyta</taxon>
        <taxon>Embryophyta</taxon>
        <taxon>Tracheophyta</taxon>
        <taxon>Spermatophyta</taxon>
        <taxon>Magnoliopsida</taxon>
        <taxon>eudicotyledons</taxon>
        <taxon>Gunneridae</taxon>
        <taxon>Pentapetalae</taxon>
        <taxon>rosids</taxon>
        <taxon>malvids</taxon>
        <taxon>Brassicales</taxon>
        <taxon>Brassicaceae</taxon>
        <taxon>Brassiceae</taxon>
        <taxon>Brassica</taxon>
    </lineage>
</organism>
<feature type="compositionally biased region" description="Basic and acidic residues" evidence="1">
    <location>
        <begin position="149"/>
        <end position="175"/>
    </location>
</feature>
<feature type="compositionally biased region" description="Basic and acidic residues" evidence="1">
    <location>
        <begin position="527"/>
        <end position="539"/>
    </location>
</feature>
<feature type="compositionally biased region" description="Basic residues" evidence="1">
    <location>
        <begin position="516"/>
        <end position="526"/>
    </location>
</feature>
<evidence type="ECO:0000313" key="2">
    <source>
        <dbReference type="EMBL" id="KAF2575963.1"/>
    </source>
</evidence>
<gene>
    <name evidence="2" type="ORF">F2Q70_00001145</name>
</gene>
<feature type="compositionally biased region" description="Basic and acidic residues" evidence="1">
    <location>
        <begin position="231"/>
        <end position="244"/>
    </location>
</feature>
<feature type="region of interest" description="Disordered" evidence="1">
    <location>
        <begin position="26"/>
        <end position="93"/>
    </location>
</feature>